<dbReference type="AlphaFoldDB" id="A0A1B6BW40"/>
<dbReference type="GO" id="GO:0042645">
    <property type="term" value="C:mitochondrial nucleoid"/>
    <property type="evidence" value="ECO:0007669"/>
    <property type="project" value="TreeGrafter"/>
</dbReference>
<dbReference type="PANTHER" id="PTHR21053:SF2">
    <property type="entry name" value="TRANSCRIPTION ELONGATION FACTOR, MITOCHONDRIAL"/>
    <property type="match status" value="1"/>
</dbReference>
<organism evidence="1">
    <name type="scientific">Clastoptera arizonana</name>
    <name type="common">Arizona spittle bug</name>
    <dbReference type="NCBI Taxonomy" id="38151"/>
    <lineage>
        <taxon>Eukaryota</taxon>
        <taxon>Metazoa</taxon>
        <taxon>Ecdysozoa</taxon>
        <taxon>Arthropoda</taxon>
        <taxon>Hexapoda</taxon>
        <taxon>Insecta</taxon>
        <taxon>Pterygota</taxon>
        <taxon>Neoptera</taxon>
        <taxon>Paraneoptera</taxon>
        <taxon>Hemiptera</taxon>
        <taxon>Auchenorrhyncha</taxon>
        <taxon>Cercopoidea</taxon>
        <taxon>Clastopteridae</taxon>
        <taxon>Clastoptera</taxon>
    </lineage>
</organism>
<dbReference type="PANTHER" id="PTHR21053">
    <property type="entry name" value="TRANSCRIPTION ELONGATION FACTOR, MITOCHONDRIAL"/>
    <property type="match status" value="1"/>
</dbReference>
<reference evidence="1" key="1">
    <citation type="submission" date="2015-12" db="EMBL/GenBank/DDBJ databases">
        <title>De novo transcriptome assembly of four potential Pierce s Disease insect vectors from Arizona vineyards.</title>
        <authorList>
            <person name="Tassone E.E."/>
        </authorList>
    </citation>
    <scope>NUCLEOTIDE SEQUENCE</scope>
</reference>
<evidence type="ECO:0008006" key="2">
    <source>
        <dbReference type="Google" id="ProtNLM"/>
    </source>
</evidence>
<sequence>MKWTGHNMKCIFSQLKNKISINPYYCTSFLQPHQYSEEEQKKILETLQLCAEENLSRYHLTEKKLLNIKQFLKTHGKFTNLDEIFTIDGMGPQSSSLIFKSILNNDNPLAGTKLKRVTGLLTPSFDKIKHKKIEFVTGINIGFNAISWTTLNCRNGEIIDFNVQDKSSIFDKKCNIHSIYEIADEIYKSLPDSDICIMENITWSNLGGGQISPALQVQRALLATAIMTMFNIQNNVNSPDEEYPTNCVYFLRPLVAARLFKTLVGSEKVSAQNIAINIFQKVPDERYSDVTISTELYGNYNSLEGFLKENMCWSLLLVIAFRELILLNNPKALAIVSQRSIKKV</sequence>
<dbReference type="GO" id="GO:0030337">
    <property type="term" value="F:DNA polymerase processivity factor activity"/>
    <property type="evidence" value="ECO:0007669"/>
    <property type="project" value="TreeGrafter"/>
</dbReference>
<dbReference type="InterPro" id="IPR039150">
    <property type="entry name" value="TEFM"/>
</dbReference>
<protein>
    <recommendedName>
        <fullName evidence="2">Transcription elongation factor, mitochondrial</fullName>
    </recommendedName>
</protein>
<dbReference type="EMBL" id="GEDC01031786">
    <property type="protein sequence ID" value="JAS05512.1"/>
    <property type="molecule type" value="Transcribed_RNA"/>
</dbReference>
<gene>
    <name evidence="1" type="ORF">g.3979</name>
</gene>
<accession>A0A1B6BW40</accession>
<proteinExistence type="predicted"/>
<evidence type="ECO:0000313" key="1">
    <source>
        <dbReference type="EMBL" id="JAS05512.1"/>
    </source>
</evidence>
<name>A0A1B6BW40_9HEMI</name>
<dbReference type="GO" id="GO:0006392">
    <property type="term" value="P:transcription elongation by mitochondrial RNA polymerase"/>
    <property type="evidence" value="ECO:0007669"/>
    <property type="project" value="InterPro"/>
</dbReference>